<keyword evidence="1" id="KW-0238">DNA-binding</keyword>
<keyword evidence="4" id="KW-1185">Reference proteome</keyword>
<reference evidence="3 4" key="1">
    <citation type="submission" date="2023-11" db="EMBL/GenBank/DDBJ databases">
        <authorList>
            <person name="Val-Calvo J."/>
            <person name="Scortti M."/>
            <person name="Vazquez-Boland J."/>
        </authorList>
    </citation>
    <scope>NUCLEOTIDE SEQUENCE [LARGE SCALE GENOMIC DNA]</scope>
    <source>
        <strain evidence="3 4">DSM 46662</strain>
    </source>
</reference>
<dbReference type="EMBL" id="JBDLNU010000001">
    <property type="protein sequence ID" value="MFM1727601.1"/>
    <property type="molecule type" value="Genomic_DNA"/>
</dbReference>
<evidence type="ECO:0000256" key="1">
    <source>
        <dbReference type="ARBA" id="ARBA00023125"/>
    </source>
</evidence>
<evidence type="ECO:0000313" key="4">
    <source>
        <dbReference type="Proteomes" id="UP001629744"/>
    </source>
</evidence>
<dbReference type="SUPFAM" id="SSF46689">
    <property type="entry name" value="Homeodomain-like"/>
    <property type="match status" value="1"/>
</dbReference>
<name>A0ABW9FSI3_9NOCA</name>
<feature type="domain" description="HTH tetR-type" evidence="2">
    <location>
        <begin position="11"/>
        <end position="57"/>
    </location>
</feature>
<dbReference type="Pfam" id="PF00440">
    <property type="entry name" value="TetR_N"/>
    <property type="match status" value="1"/>
</dbReference>
<gene>
    <name evidence="3" type="ORF">ABEU19_001062</name>
</gene>
<proteinExistence type="predicted"/>
<sequence length="216" mass="23655">MTQTPSRQAMIDAAERIVAERGMPAMTLKDVQLAANQANKSAAKYHFGSRDGLIEAVIESRMAPVNTRRQELLDEITRAGEPTVRRAVEALLRPLAAETLGRPGSHYARFLAQTMLDPALADIVQRHLRAESYWSAKQLIIDLAPVPREVALWRADNVMMLGIVTLAAREGRDRTATEASALIADLIDTCVAVLEAPSSTPVPIDHDESRTAIPKE</sequence>
<dbReference type="InterPro" id="IPR001647">
    <property type="entry name" value="HTH_TetR"/>
</dbReference>
<dbReference type="InterPro" id="IPR009057">
    <property type="entry name" value="Homeodomain-like_sf"/>
</dbReference>
<evidence type="ECO:0000313" key="3">
    <source>
        <dbReference type="EMBL" id="MFM1727601.1"/>
    </source>
</evidence>
<organism evidence="3 4">
    <name type="scientific">Prescottella soli</name>
    <dbReference type="NCBI Taxonomy" id="1543852"/>
    <lineage>
        <taxon>Bacteria</taxon>
        <taxon>Bacillati</taxon>
        <taxon>Actinomycetota</taxon>
        <taxon>Actinomycetes</taxon>
        <taxon>Mycobacteriales</taxon>
        <taxon>Nocardiaceae</taxon>
        <taxon>Prescottella</taxon>
    </lineage>
</organism>
<dbReference type="RefSeq" id="WP_348607268.1">
    <property type="nucleotide sequence ID" value="NZ_CP157276.1"/>
</dbReference>
<comment type="caution">
    <text evidence="3">The sequence shown here is derived from an EMBL/GenBank/DDBJ whole genome shotgun (WGS) entry which is preliminary data.</text>
</comment>
<dbReference type="Gene3D" id="1.10.357.10">
    <property type="entry name" value="Tetracycline Repressor, domain 2"/>
    <property type="match status" value="1"/>
</dbReference>
<evidence type="ECO:0000259" key="2">
    <source>
        <dbReference type="Pfam" id="PF00440"/>
    </source>
</evidence>
<accession>A0ABW9FSI3</accession>
<dbReference type="Proteomes" id="UP001629744">
    <property type="component" value="Unassembled WGS sequence"/>
</dbReference>
<protein>
    <submittedName>
        <fullName evidence="3">TetR family transcriptional regulator</fullName>
    </submittedName>
</protein>